<protein>
    <recommendedName>
        <fullName evidence="3">DUF1795 domain-containing protein</fullName>
    </recommendedName>
</protein>
<dbReference type="RefSeq" id="WP_141291328.1">
    <property type="nucleotide sequence ID" value="NZ_BAAAEW010000008.1"/>
</dbReference>
<dbReference type="Gene3D" id="3.40.1000.10">
    <property type="entry name" value="Mog1/PsbP, alpha/beta/alpha sandwich"/>
    <property type="match status" value="1"/>
</dbReference>
<organism evidence="1 2">
    <name type="scientific">Ideonella azotifigens</name>
    <dbReference type="NCBI Taxonomy" id="513160"/>
    <lineage>
        <taxon>Bacteria</taxon>
        <taxon>Pseudomonadati</taxon>
        <taxon>Pseudomonadota</taxon>
        <taxon>Betaproteobacteria</taxon>
        <taxon>Burkholderiales</taxon>
        <taxon>Sphaerotilaceae</taxon>
        <taxon>Ideonella</taxon>
    </lineage>
</organism>
<gene>
    <name evidence="1" type="ORF">GCM10009107_19140</name>
</gene>
<keyword evidence="2" id="KW-1185">Reference proteome</keyword>
<evidence type="ECO:0000313" key="1">
    <source>
        <dbReference type="EMBL" id="GAA0748937.1"/>
    </source>
</evidence>
<evidence type="ECO:0000313" key="2">
    <source>
        <dbReference type="Proteomes" id="UP001500279"/>
    </source>
</evidence>
<sequence length="170" mass="18721">MLTLLAVGGVTVSCAPPLDEKLRAAGVSFTVPANWTEQSFPGSSGVQIMCPPIAGGYDAYLFIEQLSRTEPQSPDDYLANLSNRRKANTVGYEERRRREGRNVHGVVYGLLEYFHVLNRIPSVEWAAVLPRTRLSNVYVYGCTTAATAERHLAIFYEFLNSIALAPSQAP</sequence>
<proteinExistence type="predicted"/>
<accession>A0ABP3V8A3</accession>
<dbReference type="EMBL" id="BAAAEW010000008">
    <property type="protein sequence ID" value="GAA0748937.1"/>
    <property type="molecule type" value="Genomic_DNA"/>
</dbReference>
<name>A0ABP3V8A3_9BURK</name>
<reference evidence="2" key="1">
    <citation type="journal article" date="2019" name="Int. J. Syst. Evol. Microbiol.">
        <title>The Global Catalogue of Microorganisms (GCM) 10K type strain sequencing project: providing services to taxonomists for standard genome sequencing and annotation.</title>
        <authorList>
            <consortium name="The Broad Institute Genomics Platform"/>
            <consortium name="The Broad Institute Genome Sequencing Center for Infectious Disease"/>
            <person name="Wu L."/>
            <person name="Ma J."/>
        </authorList>
    </citation>
    <scope>NUCLEOTIDE SEQUENCE [LARGE SCALE GENOMIC DNA]</scope>
    <source>
        <strain evidence="2">JCM 15503</strain>
    </source>
</reference>
<dbReference type="Proteomes" id="UP001500279">
    <property type="component" value="Unassembled WGS sequence"/>
</dbReference>
<comment type="caution">
    <text evidence="1">The sequence shown here is derived from an EMBL/GenBank/DDBJ whole genome shotgun (WGS) entry which is preliminary data.</text>
</comment>
<evidence type="ECO:0008006" key="3">
    <source>
        <dbReference type="Google" id="ProtNLM"/>
    </source>
</evidence>